<organism evidence="1 2">
    <name type="scientific">Brachybacterium halotolerans</name>
    <dbReference type="NCBI Taxonomy" id="2795215"/>
    <lineage>
        <taxon>Bacteria</taxon>
        <taxon>Bacillati</taxon>
        <taxon>Actinomycetota</taxon>
        <taxon>Actinomycetes</taxon>
        <taxon>Micrococcales</taxon>
        <taxon>Dermabacteraceae</taxon>
        <taxon>Brachybacterium</taxon>
    </lineage>
</organism>
<proteinExistence type="predicted"/>
<name>A0ABS1B8S0_9MICO</name>
<comment type="caution">
    <text evidence="1">The sequence shown here is derived from an EMBL/GenBank/DDBJ whole genome shotgun (WGS) entry which is preliminary data.</text>
</comment>
<evidence type="ECO:0000313" key="1">
    <source>
        <dbReference type="EMBL" id="MBK0331005.1"/>
    </source>
</evidence>
<evidence type="ECO:0000313" key="2">
    <source>
        <dbReference type="Proteomes" id="UP000612352"/>
    </source>
</evidence>
<protein>
    <submittedName>
        <fullName evidence="1">Uncharacterized protein</fullName>
    </submittedName>
</protein>
<dbReference type="Proteomes" id="UP000612352">
    <property type="component" value="Unassembled WGS sequence"/>
</dbReference>
<dbReference type="RefSeq" id="WP_200501639.1">
    <property type="nucleotide sequence ID" value="NZ_JAEDAJ010000002.1"/>
</dbReference>
<keyword evidence="2" id="KW-1185">Reference proteome</keyword>
<accession>A0ABS1B8S0</accession>
<dbReference type="EMBL" id="JAEDAJ010000002">
    <property type="protein sequence ID" value="MBK0331005.1"/>
    <property type="molecule type" value="Genomic_DNA"/>
</dbReference>
<reference evidence="1 2" key="1">
    <citation type="submission" date="2020-12" db="EMBL/GenBank/DDBJ databases">
        <title>Brachybacterium sp. MASK1Z-5, whole genome shotgun sequence.</title>
        <authorList>
            <person name="Tuo L."/>
        </authorList>
    </citation>
    <scope>NUCLEOTIDE SEQUENCE [LARGE SCALE GENOMIC DNA]</scope>
    <source>
        <strain evidence="1 2">MASK1Z-5</strain>
    </source>
</reference>
<sequence>MSDAEVATALTRGPRGLRTLLEFALRSERAVQPHPRKIGRLDKRVYDAAMRREDSVPHAYVRRLPFLRSTLAPLPPEPSLEEIAALIEALPLLDPLEDVLRSCVADAVTTARYWQGMAGEDVLASTPPVSRSLERVGEHLSRSPLVHSWFSGIATDHQQRITWDEEEPTTMHDGLGYEANALRDLLEQRQEWRADARTGGTSTWWTTPHFRIEGTAGVFADGVPIHLWLVEDDFGYDRAHAQPLEGTRGRRFVEIRSEQDWTDLCREHPVVPMQDPGGNWHACTGADGPWVMPDWASVARTADGVHLSLGAYLDLAGRPLEVRGIEAPPTLRSGRDAPRTALSIVAGWHPDTTYWLHEAPRPAGQPEAWHRIDVDGAPGELSWTRDRGARG</sequence>
<gene>
    <name evidence="1" type="ORF">I8D64_06270</name>
</gene>